<dbReference type="AlphaFoldDB" id="A0A1W2AJ24"/>
<dbReference type="InterPro" id="IPR001789">
    <property type="entry name" value="Sig_transdc_resp-reg_receiver"/>
</dbReference>
<dbReference type="PANTHER" id="PTHR44591">
    <property type="entry name" value="STRESS RESPONSE REGULATOR PROTEIN 1"/>
    <property type="match status" value="1"/>
</dbReference>
<dbReference type="OrthoDB" id="9793299at2"/>
<evidence type="ECO:0000256" key="5">
    <source>
        <dbReference type="PROSITE-ProRule" id="PRU00169"/>
    </source>
</evidence>
<dbReference type="Gene3D" id="3.40.50.2300">
    <property type="match status" value="1"/>
</dbReference>
<dbReference type="EMBL" id="FWXW01000004">
    <property type="protein sequence ID" value="SMC60729.1"/>
    <property type="molecule type" value="Genomic_DNA"/>
</dbReference>
<evidence type="ECO:0000259" key="6">
    <source>
        <dbReference type="PROSITE" id="PS50110"/>
    </source>
</evidence>
<protein>
    <recommendedName>
        <fullName evidence="1">Stage 0 sporulation protein A homolog</fullName>
    </recommendedName>
</protein>
<gene>
    <name evidence="7" type="ORF">SAMN02745168_1758</name>
</gene>
<dbReference type="GO" id="GO:0000160">
    <property type="term" value="P:phosphorelay signal transduction system"/>
    <property type="evidence" value="ECO:0007669"/>
    <property type="project" value="UniProtKB-KW"/>
</dbReference>
<comment type="function">
    <text evidence="4">May play the central regulatory role in sporulation. It may be an element of the effector pathway responsible for the activation of sporulation genes in response to nutritional stress. Spo0A may act in concert with spo0H (a sigma factor) to control the expression of some genes that are critical to the sporulation process.</text>
</comment>
<feature type="domain" description="Response regulatory" evidence="6">
    <location>
        <begin position="7"/>
        <end position="125"/>
    </location>
</feature>
<organism evidence="7 8">
    <name type="scientific">Papillibacter cinnamivorans DSM 12816</name>
    <dbReference type="NCBI Taxonomy" id="1122930"/>
    <lineage>
        <taxon>Bacteria</taxon>
        <taxon>Bacillati</taxon>
        <taxon>Bacillota</taxon>
        <taxon>Clostridia</taxon>
        <taxon>Eubacteriales</taxon>
        <taxon>Oscillospiraceae</taxon>
        <taxon>Papillibacter</taxon>
    </lineage>
</organism>
<feature type="modified residue" description="4-aspartylphosphate" evidence="5">
    <location>
        <position position="58"/>
    </location>
</feature>
<dbReference type="InterPro" id="IPR011006">
    <property type="entry name" value="CheY-like_superfamily"/>
</dbReference>
<dbReference type="PANTHER" id="PTHR44591:SF14">
    <property type="entry name" value="PROTEIN PILG"/>
    <property type="match status" value="1"/>
</dbReference>
<evidence type="ECO:0000313" key="7">
    <source>
        <dbReference type="EMBL" id="SMC60729.1"/>
    </source>
</evidence>
<dbReference type="InterPro" id="IPR050595">
    <property type="entry name" value="Bact_response_regulator"/>
</dbReference>
<evidence type="ECO:0000256" key="4">
    <source>
        <dbReference type="ARBA" id="ARBA00024867"/>
    </source>
</evidence>
<dbReference type="PROSITE" id="PS50110">
    <property type="entry name" value="RESPONSE_REGULATORY"/>
    <property type="match status" value="1"/>
</dbReference>
<evidence type="ECO:0000256" key="2">
    <source>
        <dbReference type="ARBA" id="ARBA00022553"/>
    </source>
</evidence>
<accession>A0A1W2AJ24</accession>
<sequence length="132" mass="14886">MKTKKSRILIADDCVEFCDILNDAISMQTDMEVAGIAYNGKSAFDMIKKTNPDVVILDLLMPVMNGLEVVKQYFNSDTVRRTKFIILSAAVTNNIYKDNPNVDISYMSIKPIKLNDLLEKIRCISNNMKTTA</sequence>
<evidence type="ECO:0000256" key="3">
    <source>
        <dbReference type="ARBA" id="ARBA00023012"/>
    </source>
</evidence>
<dbReference type="SUPFAM" id="SSF52172">
    <property type="entry name" value="CheY-like"/>
    <property type="match status" value="1"/>
</dbReference>
<dbReference type="Pfam" id="PF00072">
    <property type="entry name" value="Response_reg"/>
    <property type="match status" value="1"/>
</dbReference>
<keyword evidence="2 5" id="KW-0597">Phosphoprotein</keyword>
<keyword evidence="8" id="KW-1185">Reference proteome</keyword>
<evidence type="ECO:0000256" key="1">
    <source>
        <dbReference type="ARBA" id="ARBA00018672"/>
    </source>
</evidence>
<reference evidence="7 8" key="1">
    <citation type="submission" date="2017-04" db="EMBL/GenBank/DDBJ databases">
        <authorList>
            <person name="Afonso C.L."/>
            <person name="Miller P.J."/>
            <person name="Scott M.A."/>
            <person name="Spackman E."/>
            <person name="Goraichik I."/>
            <person name="Dimitrov K.M."/>
            <person name="Suarez D.L."/>
            <person name="Swayne D.E."/>
        </authorList>
    </citation>
    <scope>NUCLEOTIDE SEQUENCE [LARGE SCALE GENOMIC DNA]</scope>
    <source>
        <strain evidence="7 8">DSM 12816</strain>
    </source>
</reference>
<name>A0A1W2AJ24_9FIRM</name>
<dbReference type="Proteomes" id="UP000192790">
    <property type="component" value="Unassembled WGS sequence"/>
</dbReference>
<dbReference type="STRING" id="1122930.SAMN02745168_1758"/>
<evidence type="ECO:0000313" key="8">
    <source>
        <dbReference type="Proteomes" id="UP000192790"/>
    </source>
</evidence>
<keyword evidence="3" id="KW-0902">Two-component regulatory system</keyword>
<dbReference type="RefSeq" id="WP_159448060.1">
    <property type="nucleotide sequence ID" value="NZ_FWXW01000004.1"/>
</dbReference>
<proteinExistence type="predicted"/>
<dbReference type="SMART" id="SM00448">
    <property type="entry name" value="REC"/>
    <property type="match status" value="1"/>
</dbReference>